<proteinExistence type="predicted"/>
<dbReference type="Proteomes" id="UP000217790">
    <property type="component" value="Unassembled WGS sequence"/>
</dbReference>
<dbReference type="InParanoid" id="A0A2H3CXW7"/>
<name>A0A2H3CXW7_ARMGA</name>
<organism evidence="1 2">
    <name type="scientific">Armillaria gallica</name>
    <name type="common">Bulbous honey fungus</name>
    <name type="synonym">Armillaria bulbosa</name>
    <dbReference type="NCBI Taxonomy" id="47427"/>
    <lineage>
        <taxon>Eukaryota</taxon>
        <taxon>Fungi</taxon>
        <taxon>Dikarya</taxon>
        <taxon>Basidiomycota</taxon>
        <taxon>Agaricomycotina</taxon>
        <taxon>Agaricomycetes</taxon>
        <taxon>Agaricomycetidae</taxon>
        <taxon>Agaricales</taxon>
        <taxon>Marasmiineae</taxon>
        <taxon>Physalacriaceae</taxon>
        <taxon>Armillaria</taxon>
    </lineage>
</organism>
<dbReference type="OrthoDB" id="3101114at2759"/>
<dbReference type="AlphaFoldDB" id="A0A2H3CXW7"/>
<evidence type="ECO:0000313" key="1">
    <source>
        <dbReference type="EMBL" id="PBK86670.1"/>
    </source>
</evidence>
<accession>A0A2H3CXW7</accession>
<evidence type="ECO:0000313" key="2">
    <source>
        <dbReference type="Proteomes" id="UP000217790"/>
    </source>
</evidence>
<dbReference type="EMBL" id="KZ293683">
    <property type="protein sequence ID" value="PBK86670.1"/>
    <property type="molecule type" value="Genomic_DNA"/>
</dbReference>
<gene>
    <name evidence="1" type="ORF">ARMGADRAFT_1035522</name>
</gene>
<protein>
    <submittedName>
        <fullName evidence="1">Uncharacterized protein</fullName>
    </submittedName>
</protein>
<sequence length="100" mass="11130">MDIYRGPQLGILPQSIEYMTTFSQKLEPHVAVSVLLMVIPLLNNIKQDFLINGNVAEALVSCPGVPLEWQTYLEQFSTLDKDNNSEECAQALVLVAPKLL</sequence>
<reference evidence="2" key="1">
    <citation type="journal article" date="2017" name="Nat. Ecol. Evol.">
        <title>Genome expansion and lineage-specific genetic innovations in the forest pathogenic fungi Armillaria.</title>
        <authorList>
            <person name="Sipos G."/>
            <person name="Prasanna A.N."/>
            <person name="Walter M.C."/>
            <person name="O'Connor E."/>
            <person name="Balint B."/>
            <person name="Krizsan K."/>
            <person name="Kiss B."/>
            <person name="Hess J."/>
            <person name="Varga T."/>
            <person name="Slot J."/>
            <person name="Riley R."/>
            <person name="Boka B."/>
            <person name="Rigling D."/>
            <person name="Barry K."/>
            <person name="Lee J."/>
            <person name="Mihaltcheva S."/>
            <person name="LaButti K."/>
            <person name="Lipzen A."/>
            <person name="Waldron R."/>
            <person name="Moloney N.M."/>
            <person name="Sperisen C."/>
            <person name="Kredics L."/>
            <person name="Vagvoelgyi C."/>
            <person name="Patrignani A."/>
            <person name="Fitzpatrick D."/>
            <person name="Nagy I."/>
            <person name="Doyle S."/>
            <person name="Anderson J.B."/>
            <person name="Grigoriev I.V."/>
            <person name="Gueldener U."/>
            <person name="Muensterkoetter M."/>
            <person name="Nagy L.G."/>
        </authorList>
    </citation>
    <scope>NUCLEOTIDE SEQUENCE [LARGE SCALE GENOMIC DNA]</scope>
    <source>
        <strain evidence="2">Ar21-2</strain>
    </source>
</reference>
<keyword evidence="2" id="KW-1185">Reference proteome</keyword>